<evidence type="ECO:0000313" key="2">
    <source>
        <dbReference type="Proteomes" id="UP000216446"/>
    </source>
</evidence>
<organism evidence="1 2">
    <name type="scientific">Rubricoccus marinus</name>
    <dbReference type="NCBI Taxonomy" id="716817"/>
    <lineage>
        <taxon>Bacteria</taxon>
        <taxon>Pseudomonadati</taxon>
        <taxon>Rhodothermota</taxon>
        <taxon>Rhodothermia</taxon>
        <taxon>Rhodothermales</taxon>
        <taxon>Rubricoccaceae</taxon>
        <taxon>Rubricoccus</taxon>
    </lineage>
</organism>
<name>A0A259U1F7_9BACT</name>
<gene>
    <name evidence="1" type="ORF">BSZ36_12995</name>
</gene>
<dbReference type="AlphaFoldDB" id="A0A259U1F7"/>
<dbReference type="RefSeq" id="WP_094549618.1">
    <property type="nucleotide sequence ID" value="NZ_MQWB01000001.1"/>
</dbReference>
<dbReference type="Proteomes" id="UP000216446">
    <property type="component" value="Unassembled WGS sequence"/>
</dbReference>
<protein>
    <submittedName>
        <fullName evidence="1">Uncharacterized protein</fullName>
    </submittedName>
</protein>
<proteinExistence type="predicted"/>
<reference evidence="1 2" key="1">
    <citation type="submission" date="2016-11" db="EMBL/GenBank/DDBJ databases">
        <title>Study of marine rhodopsin-containing bacteria.</title>
        <authorList>
            <person name="Yoshizawa S."/>
            <person name="Kumagai Y."/>
            <person name="Kogure K."/>
        </authorList>
    </citation>
    <scope>NUCLEOTIDE SEQUENCE [LARGE SCALE GENOMIC DNA]</scope>
    <source>
        <strain evidence="1 2">SG-29</strain>
    </source>
</reference>
<accession>A0A259U1F7</accession>
<dbReference type="PROSITE" id="PS51257">
    <property type="entry name" value="PROKAR_LIPOPROTEIN"/>
    <property type="match status" value="1"/>
</dbReference>
<keyword evidence="2" id="KW-1185">Reference proteome</keyword>
<dbReference type="EMBL" id="MQWB01000001">
    <property type="protein sequence ID" value="OZC03822.1"/>
    <property type="molecule type" value="Genomic_DNA"/>
</dbReference>
<sequence>MLRFAPVLLLAAAACSYFDGSASLPIGADGRVANQTAEAIHVFAVDAETATLIDIAPEFDITDQRVVPPGETAPFDIDGYERGEDIVVFVYRVTDGHATYATTLAASARGFEQNGETVTVRSL</sequence>
<comment type="caution">
    <text evidence="1">The sequence shown here is derived from an EMBL/GenBank/DDBJ whole genome shotgun (WGS) entry which is preliminary data.</text>
</comment>
<evidence type="ECO:0000313" key="1">
    <source>
        <dbReference type="EMBL" id="OZC03822.1"/>
    </source>
</evidence>
<dbReference type="InParanoid" id="A0A259U1F7"/>